<dbReference type="InterPro" id="IPR051320">
    <property type="entry name" value="Viral_Replic_Matur_Polypro"/>
</dbReference>
<gene>
    <name evidence="1" type="ORF">PHPALM_16347</name>
</gene>
<dbReference type="PANTHER" id="PTHR33064:SF37">
    <property type="entry name" value="RIBONUCLEASE H"/>
    <property type="match status" value="1"/>
</dbReference>
<comment type="caution">
    <text evidence="1">The sequence shown here is derived from an EMBL/GenBank/DDBJ whole genome shotgun (WGS) entry which is preliminary data.</text>
</comment>
<proteinExistence type="predicted"/>
<dbReference type="InterPro" id="IPR043502">
    <property type="entry name" value="DNA/RNA_pol_sf"/>
</dbReference>
<reference evidence="1 2" key="1">
    <citation type="journal article" date="2017" name="Genome Biol. Evol.">
        <title>Phytophthora megakarya and P. palmivora, closely related causal agents of cacao black pod rot, underwent increases in genome sizes and gene numbers by different mechanisms.</title>
        <authorList>
            <person name="Ali S.S."/>
            <person name="Shao J."/>
            <person name="Lary D.J."/>
            <person name="Kronmiller B."/>
            <person name="Shen D."/>
            <person name="Strem M.D."/>
            <person name="Amoako-Attah I."/>
            <person name="Akrofi A.Y."/>
            <person name="Begoude B.A."/>
            <person name="Ten Hoopen G.M."/>
            <person name="Coulibaly K."/>
            <person name="Kebe B.I."/>
            <person name="Melnick R.L."/>
            <person name="Guiltinan M.J."/>
            <person name="Tyler B.M."/>
            <person name="Meinhardt L.W."/>
            <person name="Bailey B.A."/>
        </authorList>
    </citation>
    <scope>NUCLEOTIDE SEQUENCE [LARGE SCALE GENOMIC DNA]</scope>
    <source>
        <strain evidence="2">sbr112.9</strain>
    </source>
</reference>
<dbReference type="AlphaFoldDB" id="A0A2P4XQ04"/>
<evidence type="ECO:0000313" key="2">
    <source>
        <dbReference type="Proteomes" id="UP000237271"/>
    </source>
</evidence>
<dbReference type="Proteomes" id="UP000237271">
    <property type="component" value="Unassembled WGS sequence"/>
</dbReference>
<keyword evidence="1" id="KW-0808">Transferase</keyword>
<dbReference type="OrthoDB" id="123377at2759"/>
<evidence type="ECO:0000313" key="1">
    <source>
        <dbReference type="EMBL" id="POM67622.1"/>
    </source>
</evidence>
<dbReference type="EMBL" id="NCKW01008856">
    <property type="protein sequence ID" value="POM67622.1"/>
    <property type="molecule type" value="Genomic_DNA"/>
</dbReference>
<keyword evidence="1" id="KW-0695">RNA-directed DNA polymerase</keyword>
<keyword evidence="2" id="KW-1185">Reference proteome</keyword>
<dbReference type="Gene3D" id="3.30.70.270">
    <property type="match status" value="1"/>
</dbReference>
<dbReference type="GO" id="GO:0003964">
    <property type="term" value="F:RNA-directed DNA polymerase activity"/>
    <property type="evidence" value="ECO:0007669"/>
    <property type="project" value="UniProtKB-KW"/>
</dbReference>
<keyword evidence="1" id="KW-0548">Nucleotidyltransferase</keyword>
<organism evidence="1 2">
    <name type="scientific">Phytophthora palmivora</name>
    <dbReference type="NCBI Taxonomy" id="4796"/>
    <lineage>
        <taxon>Eukaryota</taxon>
        <taxon>Sar</taxon>
        <taxon>Stramenopiles</taxon>
        <taxon>Oomycota</taxon>
        <taxon>Peronosporomycetes</taxon>
        <taxon>Peronosporales</taxon>
        <taxon>Peronosporaceae</taxon>
        <taxon>Phytophthora</taxon>
    </lineage>
</organism>
<name>A0A2P4XQ04_9STRA</name>
<dbReference type="SUPFAM" id="SSF56672">
    <property type="entry name" value="DNA/RNA polymerases"/>
    <property type="match status" value="1"/>
</dbReference>
<dbReference type="PANTHER" id="PTHR33064">
    <property type="entry name" value="POL PROTEIN"/>
    <property type="match status" value="1"/>
</dbReference>
<dbReference type="InterPro" id="IPR043128">
    <property type="entry name" value="Rev_trsase/Diguanyl_cyclase"/>
</dbReference>
<accession>A0A2P4XQ04</accession>
<sequence length="170" mass="19476">MPFGLKNAPQIYQRLLDNALYGFVKVTQDQDQSDQKDVFETGEPDLEKNESVLGRRSYIDDILVTGRSWGALCEKVEKLLDACDEWNLRFIEDFAIYASVLYELREADFYEIARRTKSTGDDEGVVAEEDGRWTEARTAFTILKNKIVTAPIVLHFDVDRQPVVVVYASK</sequence>
<protein>
    <submittedName>
        <fullName evidence="1">Reverse transcriptase</fullName>
    </submittedName>
</protein>